<organism evidence="2 3">
    <name type="scientific">Rhizophagus clarus</name>
    <dbReference type="NCBI Taxonomy" id="94130"/>
    <lineage>
        <taxon>Eukaryota</taxon>
        <taxon>Fungi</taxon>
        <taxon>Fungi incertae sedis</taxon>
        <taxon>Mucoromycota</taxon>
        <taxon>Glomeromycotina</taxon>
        <taxon>Glomeromycetes</taxon>
        <taxon>Glomerales</taxon>
        <taxon>Glomeraceae</taxon>
        <taxon>Rhizophagus</taxon>
    </lineage>
</organism>
<sequence>MFRRISYYVDKAISGYEAQVKQNAQLYGVYNLFARWRMCSIFFLTVLIHFSTLSNGYKTQGGSTLVSNLEYTKNSNISYGIVRKRDIFRDNKIQLILLIAAYIIFLFLLTLMIRRLKKEADIGASLKVIIALVAFVFYIIYTCENAHDVEKLALASILLLVLPFVIKLSLGLLIINDSKTNPRFRDWIKEHTIITFFFVFLSGVDLDTITLLNSGMKENFLSKNASRWIVIIECIGFFFRDLPILAVLVLYHKLALDYGIIPFFALISLVMLIVYVIIWNMLRLLMLYGSRRTTVPEDYILTEGTVIEMVDDPDIQIKGNT</sequence>
<evidence type="ECO:0000313" key="2">
    <source>
        <dbReference type="EMBL" id="GET00455.1"/>
    </source>
</evidence>
<keyword evidence="1" id="KW-0812">Transmembrane</keyword>
<dbReference type="Proteomes" id="UP000615446">
    <property type="component" value="Unassembled WGS sequence"/>
</dbReference>
<feature type="transmembrane region" description="Helical" evidence="1">
    <location>
        <begin position="195"/>
        <end position="216"/>
    </location>
</feature>
<feature type="transmembrane region" description="Helical" evidence="1">
    <location>
        <begin position="228"/>
        <end position="252"/>
    </location>
</feature>
<accession>A0A8H3MCK1</accession>
<gene>
    <name evidence="2" type="ORF">RCL2_002691000</name>
</gene>
<feature type="transmembrane region" description="Helical" evidence="1">
    <location>
        <begin position="122"/>
        <end position="141"/>
    </location>
</feature>
<keyword evidence="2" id="KW-0808">Transferase</keyword>
<reference evidence="2" key="1">
    <citation type="submission" date="2019-10" db="EMBL/GenBank/DDBJ databases">
        <title>Conservation and host-specific expression of non-tandemly repeated heterogenous ribosome RNA gene in arbuscular mycorrhizal fungi.</title>
        <authorList>
            <person name="Maeda T."/>
            <person name="Kobayashi Y."/>
            <person name="Nakagawa T."/>
            <person name="Ezawa T."/>
            <person name="Yamaguchi K."/>
            <person name="Bino T."/>
            <person name="Nishimoto Y."/>
            <person name="Shigenobu S."/>
            <person name="Kawaguchi M."/>
        </authorList>
    </citation>
    <scope>NUCLEOTIDE SEQUENCE</scope>
    <source>
        <strain evidence="2">HR1</strain>
    </source>
</reference>
<dbReference type="AlphaFoldDB" id="A0A8H3MCK1"/>
<keyword evidence="1" id="KW-0472">Membrane</keyword>
<keyword evidence="1" id="KW-1133">Transmembrane helix</keyword>
<proteinExistence type="predicted"/>
<feature type="transmembrane region" description="Helical" evidence="1">
    <location>
        <begin position="153"/>
        <end position="175"/>
    </location>
</feature>
<comment type="caution">
    <text evidence="2">The sequence shown here is derived from an EMBL/GenBank/DDBJ whole genome shotgun (WGS) entry which is preliminary data.</text>
</comment>
<protein>
    <submittedName>
        <fullName evidence="2">Glycosyltransferase family 2 protein</fullName>
    </submittedName>
</protein>
<evidence type="ECO:0000313" key="3">
    <source>
        <dbReference type="Proteomes" id="UP000615446"/>
    </source>
</evidence>
<dbReference type="GO" id="GO:0016740">
    <property type="term" value="F:transferase activity"/>
    <property type="evidence" value="ECO:0007669"/>
    <property type="project" value="UniProtKB-KW"/>
</dbReference>
<evidence type="ECO:0000256" key="1">
    <source>
        <dbReference type="SAM" id="Phobius"/>
    </source>
</evidence>
<feature type="transmembrane region" description="Helical" evidence="1">
    <location>
        <begin position="258"/>
        <end position="282"/>
    </location>
</feature>
<feature type="transmembrane region" description="Helical" evidence="1">
    <location>
        <begin position="93"/>
        <end position="116"/>
    </location>
</feature>
<name>A0A8H3MCK1_9GLOM</name>
<dbReference type="EMBL" id="BLAL01000285">
    <property type="protein sequence ID" value="GET00455.1"/>
    <property type="molecule type" value="Genomic_DNA"/>
</dbReference>